<sequence length="218" mass="23791">MTSPTVKGEARERILLAAEELMARYGVDGVSARSINAAAGVSAGILHYHFGGLDKVVDALLERHMMPLMAQRREMYASLQAQPQVTLRGVVEILVIPLARKIIEEGSAGARYVQFLARLHTDRNPKIAEIFEQSFGGNAAALVAMLQHILPEIPMEVLRSRLIVCSHAMLHSLAEISARPQAPISPGKPPRDQLLWNHVEILIEFLCGGLAAPTSLHS</sequence>
<dbReference type="PROSITE" id="PS50977">
    <property type="entry name" value="HTH_TETR_2"/>
    <property type="match status" value="1"/>
</dbReference>
<reference evidence="6 7" key="1">
    <citation type="submission" date="2020-10" db="EMBL/GenBank/DDBJ databases">
        <title>Complete genome sequence of Cupriavidus basilensis CCUG 49340T.</title>
        <authorList>
            <person name="Salva-Serra F."/>
            <person name="Donoso R.A."/>
            <person name="Cho K.H."/>
            <person name="Yoo J.A."/>
            <person name="Lee K."/>
            <person name="Yoon S.-H."/>
            <person name="Perez-Pantoja D."/>
            <person name="Moore E.R.B."/>
        </authorList>
    </citation>
    <scope>NUCLEOTIDE SEQUENCE [LARGE SCALE GENOMIC DNA]</scope>
    <source>
        <strain evidence="7">CCUG 49340</strain>
    </source>
</reference>
<dbReference type="PANTHER" id="PTHR30055:SF234">
    <property type="entry name" value="HTH-TYPE TRANSCRIPTIONAL REGULATOR BETI"/>
    <property type="match status" value="1"/>
</dbReference>
<dbReference type="Pfam" id="PF17939">
    <property type="entry name" value="TetR_C_30"/>
    <property type="match status" value="1"/>
</dbReference>
<feature type="domain" description="HTH tetR-type" evidence="5">
    <location>
        <begin position="8"/>
        <end position="68"/>
    </location>
</feature>
<feature type="DNA-binding region" description="H-T-H motif" evidence="4">
    <location>
        <begin position="31"/>
        <end position="50"/>
    </location>
</feature>
<dbReference type="Proteomes" id="UP000397656">
    <property type="component" value="Chromosome 2"/>
</dbReference>
<organism evidence="6 7">
    <name type="scientific">Cupriavidus basilensis</name>
    <dbReference type="NCBI Taxonomy" id="68895"/>
    <lineage>
        <taxon>Bacteria</taxon>
        <taxon>Pseudomonadati</taxon>
        <taxon>Pseudomonadota</taxon>
        <taxon>Betaproteobacteria</taxon>
        <taxon>Burkholderiales</taxon>
        <taxon>Burkholderiaceae</taxon>
        <taxon>Cupriavidus</taxon>
    </lineage>
</organism>
<dbReference type="AlphaFoldDB" id="A0A643FKN7"/>
<keyword evidence="3" id="KW-0804">Transcription</keyword>
<dbReference type="SUPFAM" id="SSF46689">
    <property type="entry name" value="Homeodomain-like"/>
    <property type="match status" value="1"/>
</dbReference>
<dbReference type="GO" id="GO:0000976">
    <property type="term" value="F:transcription cis-regulatory region binding"/>
    <property type="evidence" value="ECO:0007669"/>
    <property type="project" value="TreeGrafter"/>
</dbReference>
<keyword evidence="1" id="KW-0805">Transcription regulation</keyword>
<dbReference type="GeneID" id="98404448"/>
<evidence type="ECO:0000313" key="7">
    <source>
        <dbReference type="Proteomes" id="UP000397656"/>
    </source>
</evidence>
<dbReference type="InterPro" id="IPR041586">
    <property type="entry name" value="PsrA_TetR_C"/>
</dbReference>
<dbReference type="PRINTS" id="PR00455">
    <property type="entry name" value="HTHTETR"/>
</dbReference>
<dbReference type="GO" id="GO:0003700">
    <property type="term" value="F:DNA-binding transcription factor activity"/>
    <property type="evidence" value="ECO:0007669"/>
    <property type="project" value="TreeGrafter"/>
</dbReference>
<proteinExistence type="predicted"/>
<dbReference type="EMBL" id="CP062804">
    <property type="protein sequence ID" value="QOT80906.1"/>
    <property type="molecule type" value="Genomic_DNA"/>
</dbReference>
<dbReference type="InterPro" id="IPR050109">
    <property type="entry name" value="HTH-type_TetR-like_transc_reg"/>
</dbReference>
<dbReference type="InterPro" id="IPR009057">
    <property type="entry name" value="Homeodomain-like_sf"/>
</dbReference>
<dbReference type="InterPro" id="IPR036271">
    <property type="entry name" value="Tet_transcr_reg_TetR-rel_C_sf"/>
</dbReference>
<dbReference type="PANTHER" id="PTHR30055">
    <property type="entry name" value="HTH-TYPE TRANSCRIPTIONAL REGULATOR RUTR"/>
    <property type="match status" value="1"/>
</dbReference>
<gene>
    <name evidence="6" type="ORF">F7R26_026240</name>
</gene>
<evidence type="ECO:0000313" key="6">
    <source>
        <dbReference type="EMBL" id="QOT80906.1"/>
    </source>
</evidence>
<dbReference type="Gene3D" id="1.10.357.10">
    <property type="entry name" value="Tetracycline Repressor, domain 2"/>
    <property type="match status" value="1"/>
</dbReference>
<protein>
    <submittedName>
        <fullName evidence="6">TetR/AcrR family transcriptional regulator</fullName>
    </submittedName>
</protein>
<evidence type="ECO:0000256" key="2">
    <source>
        <dbReference type="ARBA" id="ARBA00023125"/>
    </source>
</evidence>
<dbReference type="SUPFAM" id="SSF48498">
    <property type="entry name" value="Tetracyclin repressor-like, C-terminal domain"/>
    <property type="match status" value="1"/>
</dbReference>
<dbReference type="InterPro" id="IPR001647">
    <property type="entry name" value="HTH_TetR"/>
</dbReference>
<dbReference type="RefSeq" id="WP_150992286.1">
    <property type="nucleotide sequence ID" value="NZ_CP062804.1"/>
</dbReference>
<name>A0A643FKN7_9BURK</name>
<evidence type="ECO:0000259" key="5">
    <source>
        <dbReference type="PROSITE" id="PS50977"/>
    </source>
</evidence>
<accession>A0A643FKN7</accession>
<keyword evidence="2 4" id="KW-0238">DNA-binding</keyword>
<dbReference type="Pfam" id="PF00440">
    <property type="entry name" value="TetR_N"/>
    <property type="match status" value="1"/>
</dbReference>
<evidence type="ECO:0000256" key="1">
    <source>
        <dbReference type="ARBA" id="ARBA00023015"/>
    </source>
</evidence>
<evidence type="ECO:0000256" key="3">
    <source>
        <dbReference type="ARBA" id="ARBA00023163"/>
    </source>
</evidence>
<evidence type="ECO:0000256" key="4">
    <source>
        <dbReference type="PROSITE-ProRule" id="PRU00335"/>
    </source>
</evidence>